<organism evidence="1 2">
    <name type="scientific">Cinchona calisaya</name>
    <dbReference type="NCBI Taxonomy" id="153742"/>
    <lineage>
        <taxon>Eukaryota</taxon>
        <taxon>Viridiplantae</taxon>
        <taxon>Streptophyta</taxon>
        <taxon>Embryophyta</taxon>
        <taxon>Tracheophyta</taxon>
        <taxon>Spermatophyta</taxon>
        <taxon>Magnoliopsida</taxon>
        <taxon>eudicotyledons</taxon>
        <taxon>Gunneridae</taxon>
        <taxon>Pentapetalae</taxon>
        <taxon>asterids</taxon>
        <taxon>lamiids</taxon>
        <taxon>Gentianales</taxon>
        <taxon>Rubiaceae</taxon>
        <taxon>Cinchonoideae</taxon>
        <taxon>Cinchoneae</taxon>
        <taxon>Cinchona</taxon>
    </lineage>
</organism>
<proteinExistence type="predicted"/>
<protein>
    <submittedName>
        <fullName evidence="1">Uncharacterized protein</fullName>
    </submittedName>
</protein>
<gene>
    <name evidence="1" type="ORF">ACH5RR_023073</name>
</gene>
<accession>A0ABD2Z9L4</accession>
<evidence type="ECO:0000313" key="2">
    <source>
        <dbReference type="Proteomes" id="UP001630127"/>
    </source>
</evidence>
<name>A0ABD2Z9L4_9GENT</name>
<keyword evidence="2" id="KW-1185">Reference proteome</keyword>
<evidence type="ECO:0000313" key="1">
    <source>
        <dbReference type="EMBL" id="KAL3516171.1"/>
    </source>
</evidence>
<reference evidence="1 2" key="1">
    <citation type="submission" date="2024-11" db="EMBL/GenBank/DDBJ databases">
        <title>A near-complete genome assembly of Cinchona calisaya.</title>
        <authorList>
            <person name="Lian D.C."/>
            <person name="Zhao X.W."/>
            <person name="Wei L."/>
        </authorList>
    </citation>
    <scope>NUCLEOTIDE SEQUENCE [LARGE SCALE GENOMIC DNA]</scope>
    <source>
        <tissue evidence="1">Nenye</tissue>
    </source>
</reference>
<sequence length="287" mass="31997">MKNRLGKIKIDVEGEGIADFLSNEIEANHVFDEMQKGDDENMPSNNFHLEEQGSSKLMDKLVFGFDDSNRLGFYSNLITGLSEEVDDLSSNMVKVINPRDLKDDQDVGINNPRDLKDDQDVGSEEIGRSLEVQTKGNQVFDEMLEQEVEIGHSHSNGSLSFGCKGIDGRFEIQMEASQGKVNNYKKSKVGQKCDKAKGVGFALERSYAQEVSLLLSGLVGHPRGKTTMHAVDYDLVKINPYCTSGIANAIPSVSFILWITDKVQHLQSQRRINNDGIGFWEITNCEE</sequence>
<dbReference type="Proteomes" id="UP001630127">
    <property type="component" value="Unassembled WGS sequence"/>
</dbReference>
<dbReference type="EMBL" id="JBJUIK010000010">
    <property type="protein sequence ID" value="KAL3516171.1"/>
    <property type="molecule type" value="Genomic_DNA"/>
</dbReference>
<dbReference type="AlphaFoldDB" id="A0ABD2Z9L4"/>
<comment type="caution">
    <text evidence="1">The sequence shown here is derived from an EMBL/GenBank/DDBJ whole genome shotgun (WGS) entry which is preliminary data.</text>
</comment>